<dbReference type="AlphaFoldDB" id="A0A3S0Z3H8"/>
<protein>
    <submittedName>
        <fullName evidence="1">Uncharacterized protein</fullName>
    </submittedName>
</protein>
<organism evidence="1 2">
    <name type="scientific">Variovorax guangxiensis</name>
    <dbReference type="NCBI Taxonomy" id="1775474"/>
    <lineage>
        <taxon>Bacteria</taxon>
        <taxon>Pseudomonadati</taxon>
        <taxon>Pseudomonadota</taxon>
        <taxon>Betaproteobacteria</taxon>
        <taxon>Burkholderiales</taxon>
        <taxon>Comamonadaceae</taxon>
        <taxon>Variovorax</taxon>
    </lineage>
</organism>
<name>A0A3S0Z3H8_9BURK</name>
<dbReference type="EMBL" id="RXFT01000004">
    <property type="protein sequence ID" value="RUR67875.1"/>
    <property type="molecule type" value="Genomic_DNA"/>
</dbReference>
<evidence type="ECO:0000313" key="1">
    <source>
        <dbReference type="EMBL" id="RUR67875.1"/>
    </source>
</evidence>
<sequence length="67" mass="7549">MTTASPPAPTAQVLFFSRLQRLQPPRTRTGRISTWPFKVGHNSTSDIRAQAARVIRTTAESWWPPES</sequence>
<accession>A0A3S0Z3H8</accession>
<dbReference type="RefSeq" id="WP_126022026.1">
    <property type="nucleotide sequence ID" value="NZ_RXFT01000004.1"/>
</dbReference>
<proteinExistence type="predicted"/>
<dbReference type="Proteomes" id="UP000281118">
    <property type="component" value="Unassembled WGS sequence"/>
</dbReference>
<gene>
    <name evidence="1" type="ORF">EJP67_12490</name>
</gene>
<comment type="caution">
    <text evidence="1">The sequence shown here is derived from an EMBL/GenBank/DDBJ whole genome shotgun (WGS) entry which is preliminary data.</text>
</comment>
<reference evidence="1 2" key="1">
    <citation type="submission" date="2018-12" db="EMBL/GenBank/DDBJ databases">
        <title>The genome sequences of Variovorax guangxiensis DSM 27352.</title>
        <authorList>
            <person name="Gao J."/>
            <person name="Sun J."/>
        </authorList>
    </citation>
    <scope>NUCLEOTIDE SEQUENCE [LARGE SCALE GENOMIC DNA]</scope>
    <source>
        <strain evidence="1 2">DSM 27352</strain>
    </source>
</reference>
<evidence type="ECO:0000313" key="2">
    <source>
        <dbReference type="Proteomes" id="UP000281118"/>
    </source>
</evidence>
<dbReference type="OrthoDB" id="8853603at2"/>